<name>A0A0V1FBC6_TRIPS</name>
<organism evidence="1 2">
    <name type="scientific">Trichinella pseudospiralis</name>
    <name type="common">Parasitic roundworm</name>
    <dbReference type="NCBI Taxonomy" id="6337"/>
    <lineage>
        <taxon>Eukaryota</taxon>
        <taxon>Metazoa</taxon>
        <taxon>Ecdysozoa</taxon>
        <taxon>Nematoda</taxon>
        <taxon>Enoplea</taxon>
        <taxon>Dorylaimia</taxon>
        <taxon>Trichinellida</taxon>
        <taxon>Trichinellidae</taxon>
        <taxon>Trichinella</taxon>
    </lineage>
</organism>
<gene>
    <name evidence="1" type="ORF">T4D_11213</name>
</gene>
<dbReference type="AlphaFoldDB" id="A0A0V1FBC6"/>
<reference evidence="1 2" key="1">
    <citation type="submission" date="2015-01" db="EMBL/GenBank/DDBJ databases">
        <title>Evolution of Trichinella species and genotypes.</title>
        <authorList>
            <person name="Korhonen P.K."/>
            <person name="Edoardo P."/>
            <person name="Giuseppe L.R."/>
            <person name="Gasser R.B."/>
        </authorList>
    </citation>
    <scope>NUCLEOTIDE SEQUENCE [LARGE SCALE GENOMIC DNA]</scope>
    <source>
        <strain evidence="1">ISS470</strain>
    </source>
</reference>
<evidence type="ECO:0000313" key="1">
    <source>
        <dbReference type="EMBL" id="KRY83272.1"/>
    </source>
</evidence>
<proteinExistence type="predicted"/>
<comment type="caution">
    <text evidence="1">The sequence shown here is derived from an EMBL/GenBank/DDBJ whole genome shotgun (WGS) entry which is preliminary data.</text>
</comment>
<protein>
    <submittedName>
        <fullName evidence="1">Uncharacterized protein</fullName>
    </submittedName>
</protein>
<keyword evidence="2" id="KW-1185">Reference proteome</keyword>
<sequence length="155" mass="18768">MQLKAGKLLTCFIIFFAISKSTQLKFYWRESFNLTDFEKDPFNRRFRVSQYNFCNNIVFPYIVLQENRLILPRSFKNEAFKVRNPCRVVAKFFSINKISTPLYITPFWDDIARNILTFYTKPQNISKRGSRMCVMVMNRLEDLIKIQKYLRFREE</sequence>
<dbReference type="OrthoDB" id="30289at2759"/>
<accession>A0A0V1FBC6</accession>
<dbReference type="EMBL" id="JYDT01000146">
    <property type="protein sequence ID" value="KRY83272.1"/>
    <property type="molecule type" value="Genomic_DNA"/>
</dbReference>
<dbReference type="Proteomes" id="UP000054995">
    <property type="component" value="Unassembled WGS sequence"/>
</dbReference>
<evidence type="ECO:0000313" key="2">
    <source>
        <dbReference type="Proteomes" id="UP000054995"/>
    </source>
</evidence>